<keyword evidence="2" id="KW-1185">Reference proteome</keyword>
<proteinExistence type="predicted"/>
<reference evidence="1" key="1">
    <citation type="submission" date="2023-12" db="EMBL/GenBank/DDBJ databases">
        <title>Fervidustalea candida gen. nov., sp. nov., a novel member of the family Paenibacillaceae isolated from a geothermal area.</title>
        <authorList>
            <person name="Li W.-J."/>
            <person name="Jiao J.-Y."/>
            <person name="Chen Y."/>
        </authorList>
    </citation>
    <scope>NUCLEOTIDE SEQUENCE</scope>
    <source>
        <strain evidence="1">SYSU GA230002</strain>
    </source>
</reference>
<protein>
    <submittedName>
        <fullName evidence="1">Uncharacterized protein</fullName>
    </submittedName>
</protein>
<sequence>MTEYKSFIQNQLQKMKAIASQFTSTKNSDNQNKRITVDSRTYELLENIAEAQQTTVGAVINHALGQYVKSRQGQSNLHATLERKEKNPLLYLDALSKNLHVERKENSA</sequence>
<organism evidence="1 2">
    <name type="scientific">Ferviditalea candida</name>
    <dbReference type="NCBI Taxonomy" id="3108399"/>
    <lineage>
        <taxon>Bacteria</taxon>
        <taxon>Bacillati</taxon>
        <taxon>Bacillota</taxon>
        <taxon>Bacilli</taxon>
        <taxon>Bacillales</taxon>
        <taxon>Paenibacillaceae</taxon>
        <taxon>Ferviditalea</taxon>
    </lineage>
</organism>
<name>A0ABU5ZJT1_9BACL</name>
<evidence type="ECO:0000313" key="2">
    <source>
        <dbReference type="Proteomes" id="UP001310386"/>
    </source>
</evidence>
<evidence type="ECO:0000313" key="1">
    <source>
        <dbReference type="EMBL" id="MEB3102778.1"/>
    </source>
</evidence>
<dbReference type="Proteomes" id="UP001310386">
    <property type="component" value="Unassembled WGS sequence"/>
</dbReference>
<gene>
    <name evidence="1" type="ORF">VF724_14000</name>
</gene>
<accession>A0ABU5ZJT1</accession>
<dbReference type="EMBL" id="JAYJLD010000022">
    <property type="protein sequence ID" value="MEB3102778.1"/>
    <property type="molecule type" value="Genomic_DNA"/>
</dbReference>
<comment type="caution">
    <text evidence="1">The sequence shown here is derived from an EMBL/GenBank/DDBJ whole genome shotgun (WGS) entry which is preliminary data.</text>
</comment>
<dbReference type="RefSeq" id="WP_371754900.1">
    <property type="nucleotide sequence ID" value="NZ_JAYJLD010000022.1"/>
</dbReference>